<evidence type="ECO:0000256" key="6">
    <source>
        <dbReference type="ARBA" id="ARBA00022843"/>
    </source>
</evidence>
<evidence type="ECO:0000256" key="1">
    <source>
        <dbReference type="ARBA" id="ARBA00004123"/>
    </source>
</evidence>
<dbReference type="AlphaFoldDB" id="A0A1A6HMK3"/>
<keyword evidence="9" id="KW-0539">Nucleus</keyword>
<dbReference type="GO" id="GO:0006325">
    <property type="term" value="P:chromatin organization"/>
    <property type="evidence" value="ECO:0007669"/>
    <property type="project" value="UniProtKB-KW"/>
</dbReference>
<dbReference type="Pfam" id="PF13891">
    <property type="entry name" value="zf-C3HC3H_KANSL2"/>
    <property type="match status" value="1"/>
</dbReference>
<keyword evidence="4" id="KW-1017">Isopeptide bond</keyword>
<dbReference type="Proteomes" id="UP000092124">
    <property type="component" value="Unassembled WGS sequence"/>
</dbReference>
<keyword evidence="8" id="KW-0496">Mitochondrion</keyword>
<dbReference type="GO" id="GO:0005634">
    <property type="term" value="C:nucleus"/>
    <property type="evidence" value="ECO:0007669"/>
    <property type="project" value="UniProtKB-SubCell"/>
</dbReference>
<proteinExistence type="predicted"/>
<organism evidence="16 17">
    <name type="scientific">Neotoma lepida</name>
    <name type="common">Desert woodrat</name>
    <dbReference type="NCBI Taxonomy" id="56216"/>
    <lineage>
        <taxon>Eukaryota</taxon>
        <taxon>Metazoa</taxon>
        <taxon>Chordata</taxon>
        <taxon>Craniata</taxon>
        <taxon>Vertebrata</taxon>
        <taxon>Euteleostomi</taxon>
        <taxon>Mammalia</taxon>
        <taxon>Eutheria</taxon>
        <taxon>Euarchontoglires</taxon>
        <taxon>Glires</taxon>
        <taxon>Rodentia</taxon>
        <taxon>Myomorpha</taxon>
        <taxon>Muroidea</taxon>
        <taxon>Cricetidae</taxon>
        <taxon>Neotominae</taxon>
        <taxon>Neotoma</taxon>
    </lineage>
</organism>
<dbReference type="EMBL" id="LZPO01019710">
    <property type="protein sequence ID" value="OBS79489.1"/>
    <property type="molecule type" value="Genomic_DNA"/>
</dbReference>
<keyword evidence="17" id="KW-1185">Reference proteome</keyword>
<keyword evidence="5" id="KW-0597">Phosphoprotein</keyword>
<dbReference type="InterPro" id="IPR026316">
    <property type="entry name" value="NSL2"/>
</dbReference>
<dbReference type="PANTHER" id="PTHR13453">
    <property type="entry name" value="KAT8 REGULATORY NSL COMPLEX SUBUNIT 2"/>
    <property type="match status" value="1"/>
</dbReference>
<reference evidence="16 17" key="1">
    <citation type="submission" date="2016-06" db="EMBL/GenBank/DDBJ databases">
        <title>The Draft Genome Sequence and Annotation of the Desert Woodrat Neotoma lepida.</title>
        <authorList>
            <person name="Campbell M."/>
            <person name="Oakeson K.F."/>
            <person name="Yandell M."/>
            <person name="Halpert J.R."/>
            <person name="Dearing D."/>
        </authorList>
    </citation>
    <scope>NUCLEOTIDE SEQUENCE [LARGE SCALE GENOMIC DNA]</scope>
    <source>
        <strain evidence="16">417</strain>
        <tissue evidence="16">Liver</tissue>
    </source>
</reference>
<feature type="compositionally biased region" description="Acidic residues" evidence="14">
    <location>
        <begin position="84"/>
        <end position="95"/>
    </location>
</feature>
<protein>
    <recommendedName>
        <fullName evidence="3">KAT8 regulatory NSL complex subunit 2</fullName>
    </recommendedName>
    <alternativeName>
        <fullName evidence="11">NSL complex protein NSL2</fullName>
    </alternativeName>
    <alternativeName>
        <fullName evidence="10">Non-specific lethal 2 homolog</fullName>
    </alternativeName>
</protein>
<evidence type="ECO:0000256" key="14">
    <source>
        <dbReference type="SAM" id="MobiDB-lite"/>
    </source>
</evidence>
<dbReference type="GO" id="GO:0044545">
    <property type="term" value="C:NSL complex"/>
    <property type="evidence" value="ECO:0007669"/>
    <property type="project" value="TreeGrafter"/>
</dbReference>
<evidence type="ECO:0000256" key="13">
    <source>
        <dbReference type="ARBA" id="ARBA00093543"/>
    </source>
</evidence>
<dbReference type="STRING" id="56216.A0A1A6HMK3"/>
<evidence type="ECO:0000256" key="3">
    <source>
        <dbReference type="ARBA" id="ARBA00015508"/>
    </source>
</evidence>
<dbReference type="GO" id="GO:0005739">
    <property type="term" value="C:mitochondrion"/>
    <property type="evidence" value="ECO:0007669"/>
    <property type="project" value="UniProtKB-SubCell"/>
</dbReference>
<feature type="non-terminal residue" evidence="16">
    <location>
        <position position="1"/>
    </location>
</feature>
<evidence type="ECO:0000256" key="4">
    <source>
        <dbReference type="ARBA" id="ARBA00022499"/>
    </source>
</evidence>
<comment type="caution">
    <text evidence="16">The sequence shown here is derived from an EMBL/GenBank/DDBJ whole genome shotgun (WGS) entry which is preliminary data.</text>
</comment>
<dbReference type="OrthoDB" id="677315at2759"/>
<evidence type="ECO:0000256" key="11">
    <source>
        <dbReference type="ARBA" id="ARBA00033378"/>
    </source>
</evidence>
<evidence type="ECO:0000256" key="12">
    <source>
        <dbReference type="ARBA" id="ARBA00093359"/>
    </source>
</evidence>
<evidence type="ECO:0000256" key="8">
    <source>
        <dbReference type="ARBA" id="ARBA00023128"/>
    </source>
</evidence>
<feature type="region of interest" description="Disordered" evidence="14">
    <location>
        <begin position="43"/>
        <end position="101"/>
    </location>
</feature>
<evidence type="ECO:0000256" key="7">
    <source>
        <dbReference type="ARBA" id="ARBA00022853"/>
    </source>
</evidence>
<evidence type="ECO:0000256" key="5">
    <source>
        <dbReference type="ARBA" id="ARBA00022553"/>
    </source>
</evidence>
<name>A0A1A6HMK3_NEOLE</name>
<evidence type="ECO:0000256" key="9">
    <source>
        <dbReference type="ARBA" id="ARBA00023242"/>
    </source>
</evidence>
<sequence length="338" mass="36986">RVSFCAEHARRNALALHAQMKKNTPGPMGETLLCQLSSYAKTELGSQTPESSRSEASRILDEDSWSDGDQEPITVDQTWRGDPDSEADSIDSDQEDPLKRYRQRYGVEALLHRQLKERRMLATEGAAQQAHTTRSSQRCLAFVDDVRCSNQSLPMTRHCLTHICQDTNQVLFKCCQGSEEVPCNKPVPVSLSEDPCCPLHFQLPPQMYKPEQVLSVPDDLEAGPMDLYLSAAELQPTESLPLEFSDDLDVVGDGMPCPPSPLLFDPSLTLEDHSVREIAGGPVGILTIESQLGSLGQIQVAGDGCRSQGPRNLEKACASFPQRGLATANGNPEPTSIS</sequence>
<dbReference type="PANTHER" id="PTHR13453:SF1">
    <property type="entry name" value="KAT8 REGULATORY NSL COMPLEX SUBUNIT 2"/>
    <property type="match status" value="1"/>
</dbReference>
<evidence type="ECO:0000256" key="10">
    <source>
        <dbReference type="ARBA" id="ARBA00032947"/>
    </source>
</evidence>
<comment type="subcellular location">
    <subcellularLocation>
        <location evidence="2">Mitochondrion</location>
    </subcellularLocation>
    <subcellularLocation>
        <location evidence="1">Nucleus</location>
    </subcellularLocation>
</comment>
<comment type="function">
    <text evidence="12">Non-catalytic component of the NSL histone acetyltransferase complex, a multiprotein complex that mediates histone H4 acetylation at 'Lys-5'- and 'Lys-8' (H4K5ac and H4K8ac) at transcription start sites and promotes transcription initiation. Required for NSL complex stability and for transcription of intraciliary transport genes in both ciliated and non-ciliated cells by regulating histone H4 acetylation at 'Lys-5'- and 'Lys-12' (H4K5ac and H4K12ac). This is necessary for cilium assembly in ciliated cells and for organization of the microtubule cytoskeleton in non-ciliated cells. Required within the NSL complex to maintain nuclear architecture stability by promoting KAT8-mediated acetylation of lamin LMNA.</text>
</comment>
<gene>
    <name evidence="16" type="ORF">A6R68_18094</name>
</gene>
<feature type="compositionally biased region" description="Basic and acidic residues" evidence="14">
    <location>
        <begin position="52"/>
        <end position="61"/>
    </location>
</feature>
<feature type="domain" description="KANL2-like probable zinc-finger" evidence="15">
    <location>
        <begin position="145"/>
        <end position="201"/>
    </location>
</feature>
<evidence type="ECO:0000313" key="16">
    <source>
        <dbReference type="EMBL" id="OBS79489.1"/>
    </source>
</evidence>
<evidence type="ECO:0000313" key="17">
    <source>
        <dbReference type="Proteomes" id="UP000092124"/>
    </source>
</evidence>
<dbReference type="InterPro" id="IPR025927">
    <property type="entry name" value="Znf_KANL2-like"/>
</dbReference>
<keyword evidence="6" id="KW-0832">Ubl conjugation</keyword>
<evidence type="ECO:0000256" key="2">
    <source>
        <dbReference type="ARBA" id="ARBA00004173"/>
    </source>
</evidence>
<accession>A0A1A6HMK3</accession>
<keyword evidence="7" id="KW-0156">Chromatin regulator</keyword>
<comment type="subunit">
    <text evidence="13">Component of the NSL complex at least composed of KAT8/MOF, KANSL1, KANSL2, KANSL3, MCRS1, PHF20, OGT1/OGT, WDR5 and HCFC1.</text>
</comment>
<evidence type="ECO:0000259" key="15">
    <source>
        <dbReference type="Pfam" id="PF13891"/>
    </source>
</evidence>